<dbReference type="InterPro" id="IPR038765">
    <property type="entry name" value="Papain-like_cys_pep_sf"/>
</dbReference>
<dbReference type="GO" id="GO:0008234">
    <property type="term" value="F:cysteine-type peptidase activity"/>
    <property type="evidence" value="ECO:0007669"/>
    <property type="project" value="InterPro"/>
</dbReference>
<dbReference type="GO" id="GO:0006508">
    <property type="term" value="P:proteolysis"/>
    <property type="evidence" value="ECO:0007669"/>
    <property type="project" value="UniProtKB-KW"/>
</dbReference>
<evidence type="ECO:0000256" key="2">
    <source>
        <dbReference type="ARBA" id="ARBA00022670"/>
    </source>
</evidence>
<dbReference type="AlphaFoldDB" id="A0A292PPI7"/>
<reference evidence="5" key="1">
    <citation type="submission" date="2015-10" db="EMBL/GenBank/DDBJ databases">
        <authorList>
            <person name="Regsiter A."/>
            <person name="william w."/>
        </authorList>
    </citation>
    <scope>NUCLEOTIDE SEQUENCE</scope>
    <source>
        <strain evidence="5">Montdore</strain>
    </source>
</reference>
<dbReference type="InterPro" id="IPR003653">
    <property type="entry name" value="Peptidase_C48_C"/>
</dbReference>
<keyword evidence="2" id="KW-0645">Protease</keyword>
<dbReference type="Gene3D" id="3.40.395.10">
    <property type="entry name" value="Adenoviral Proteinase, Chain A"/>
    <property type="match status" value="1"/>
</dbReference>
<organism evidence="5 6">
    <name type="scientific">Tuber aestivum</name>
    <name type="common">summer truffle</name>
    <dbReference type="NCBI Taxonomy" id="59557"/>
    <lineage>
        <taxon>Eukaryota</taxon>
        <taxon>Fungi</taxon>
        <taxon>Dikarya</taxon>
        <taxon>Ascomycota</taxon>
        <taxon>Pezizomycotina</taxon>
        <taxon>Pezizomycetes</taxon>
        <taxon>Pezizales</taxon>
        <taxon>Tuberaceae</taxon>
        <taxon>Tuber</taxon>
    </lineage>
</organism>
<evidence type="ECO:0000259" key="4">
    <source>
        <dbReference type="PROSITE" id="PS50600"/>
    </source>
</evidence>
<evidence type="ECO:0000313" key="5">
    <source>
        <dbReference type="EMBL" id="CUS08397.1"/>
    </source>
</evidence>
<comment type="similarity">
    <text evidence="1">Belongs to the peptidase C48 family.</text>
</comment>
<proteinExistence type="inferred from homology"/>
<dbReference type="Proteomes" id="UP001412239">
    <property type="component" value="Unassembled WGS sequence"/>
</dbReference>
<keyword evidence="6" id="KW-1185">Reference proteome</keyword>
<dbReference type="PROSITE" id="PS50600">
    <property type="entry name" value="ULP_PROTEASE"/>
    <property type="match status" value="1"/>
</dbReference>
<accession>A0A292PPI7</accession>
<evidence type="ECO:0000313" key="6">
    <source>
        <dbReference type="Proteomes" id="UP001412239"/>
    </source>
</evidence>
<keyword evidence="3" id="KW-0378">Hydrolase</keyword>
<dbReference type="Pfam" id="PF02902">
    <property type="entry name" value="Peptidase_C48"/>
    <property type="match status" value="1"/>
</dbReference>
<feature type="domain" description="Ubiquitin-like protease family profile" evidence="4">
    <location>
        <begin position="204"/>
        <end position="365"/>
    </location>
</feature>
<protein>
    <recommendedName>
        <fullName evidence="4">Ubiquitin-like protease family profile domain-containing protein</fullName>
    </recommendedName>
</protein>
<evidence type="ECO:0000256" key="1">
    <source>
        <dbReference type="ARBA" id="ARBA00005234"/>
    </source>
</evidence>
<name>A0A292PPI7_9PEZI</name>
<dbReference type="GO" id="GO:0019783">
    <property type="term" value="F:ubiquitin-like protein peptidase activity"/>
    <property type="evidence" value="ECO:0007669"/>
    <property type="project" value="UniProtKB-ARBA"/>
</dbReference>
<dbReference type="EMBL" id="LN891134">
    <property type="protein sequence ID" value="CUS08397.1"/>
    <property type="molecule type" value="Genomic_DNA"/>
</dbReference>
<dbReference type="SUPFAM" id="SSF54001">
    <property type="entry name" value="Cysteine proteinases"/>
    <property type="match status" value="1"/>
</dbReference>
<evidence type="ECO:0000256" key="3">
    <source>
        <dbReference type="ARBA" id="ARBA00022801"/>
    </source>
</evidence>
<gene>
    <name evidence="5" type="ORF">GSTUAT00007543001</name>
</gene>
<sequence>MADIVLAGHAERFRRQMDTHLPGASAELIAANRVATELQWNRGINKFIIALDENGQGFIKGLELPPRVHQNYMSTCVNSTNIFNARPSSAILPNFAYLEIDNQPPIFWFQRRRPDLGQEDRIMSTSKHNFYGPTPWVIQEPLCTEAIALSTPANLPPITGIIRLLGNDLNFTPAMVAARATRFGQWSLENYTTDDFDREENLQPTPRLPDPRGLEPTGWLTSDIMDAVTTHYNQFHPEAEIFSVSLTALLVVTGDPSHLAQSRLGARFWIFIQSNVQANHPGNHWWISIVDRVKGHLFSHNSLRNLGDPSILFDVLKPIFESPVVQNIAGSAATLTLPANTVVDVPQQQNGYDCGVYSVRTLTGFLEELAQIQGPVPTDGESQAARSYIPENWSSTEYRGALRNSFPIRPLQGANASTTLKLLNNLITALSHANHHHDLERAMWHLDNAGGILLQMNSLPVDNFPPSCLCQSQDNRCGFSVVPVPPGYKVVLMRNNRLSNFEREELRDKYLILASDTAQGFARVGFLPGDNTDKIIEILEINSKIYGGDTIRLPGVSYIRINDQVWVWITKSLPRPAAERWRTAPTMRGAALALTGVIFTQPLTDPIFRSCKTEAHGK</sequence>